<gene>
    <name evidence="1" type="ORF">LEP1GSC024_2871</name>
</gene>
<proteinExistence type="predicted"/>
<dbReference type="AntiFam" id="ANF00055">
    <property type="entry name" value="Translation of DNA repeat"/>
</dbReference>
<name>M6Y5T1_9LEPT</name>
<reference evidence="1 2" key="1">
    <citation type="submission" date="2013-01" db="EMBL/GenBank/DDBJ databases">
        <authorList>
            <person name="Harkins D.M."/>
            <person name="Durkin A.S."/>
            <person name="Brinkac L.M."/>
            <person name="Haft D.H."/>
            <person name="Selengut J.D."/>
            <person name="Sanka R."/>
            <person name="DePew J."/>
            <person name="Purushe J."/>
            <person name="Whelen A.C."/>
            <person name="Vinetz J.M."/>
            <person name="Sutton G.G."/>
            <person name="Nierman W.C."/>
            <person name="Fouts D.E."/>
        </authorList>
    </citation>
    <scope>NUCLEOTIDE SEQUENCE [LARGE SCALE GENOMIC DNA]</scope>
    <source>
        <strain evidence="1 2">2001034031</strain>
    </source>
</reference>
<protein>
    <submittedName>
        <fullName evidence="1">Uncharacterized protein</fullName>
    </submittedName>
</protein>
<dbReference type="AlphaFoldDB" id="M6Y5T1"/>
<dbReference type="EMBL" id="AKXB02000152">
    <property type="protein sequence ID" value="EMO87341.1"/>
    <property type="molecule type" value="Genomic_DNA"/>
</dbReference>
<comment type="caution">
    <text evidence="1">The sequence shown here is derived from an EMBL/GenBank/DDBJ whole genome shotgun (WGS) entry which is preliminary data.</text>
</comment>
<evidence type="ECO:0000313" key="2">
    <source>
        <dbReference type="Proteomes" id="UP000012138"/>
    </source>
</evidence>
<organism evidence="1 2">
    <name type="scientific">Leptospira noguchii str. 2001034031</name>
    <dbReference type="NCBI Taxonomy" id="1193053"/>
    <lineage>
        <taxon>Bacteria</taxon>
        <taxon>Pseudomonadati</taxon>
        <taxon>Spirochaetota</taxon>
        <taxon>Spirochaetia</taxon>
        <taxon>Leptospirales</taxon>
        <taxon>Leptospiraceae</taxon>
        <taxon>Leptospira</taxon>
    </lineage>
</organism>
<sequence>MWEFILSECISKIENYGSYLTERFNFYAKLRACPKTQRILRDNSLEIFNKL</sequence>
<evidence type="ECO:0000313" key="1">
    <source>
        <dbReference type="EMBL" id="EMO87341.1"/>
    </source>
</evidence>
<dbReference type="Proteomes" id="UP000012138">
    <property type="component" value="Unassembled WGS sequence"/>
</dbReference>
<accession>M6Y5T1</accession>